<evidence type="ECO:0000259" key="4">
    <source>
        <dbReference type="PROSITE" id="PS50174"/>
    </source>
</evidence>
<dbReference type="InterPro" id="IPR000467">
    <property type="entry name" value="G_patch_dom"/>
</dbReference>
<dbReference type="InterPro" id="IPR026822">
    <property type="entry name" value="Spp2/MOS2_G-patch"/>
</dbReference>
<feature type="compositionally biased region" description="Low complexity" evidence="3">
    <location>
        <begin position="1"/>
        <end position="12"/>
    </location>
</feature>
<protein>
    <recommendedName>
        <fullName evidence="4">G-patch domain-containing protein</fullName>
    </recommendedName>
</protein>
<dbReference type="GO" id="GO:0000398">
    <property type="term" value="P:mRNA splicing, via spliceosome"/>
    <property type="evidence" value="ECO:0007669"/>
    <property type="project" value="InterPro"/>
</dbReference>
<dbReference type="GO" id="GO:0005681">
    <property type="term" value="C:spliceosomal complex"/>
    <property type="evidence" value="ECO:0007669"/>
    <property type="project" value="TreeGrafter"/>
</dbReference>
<dbReference type="PANTHER" id="PTHR15818:SF2">
    <property type="entry name" value="G-PATCH DOMAIN AND KOW MOTIFS-CONTAINING PROTEIN"/>
    <property type="match status" value="1"/>
</dbReference>
<comment type="subcellular location">
    <subcellularLocation>
        <location evidence="1">Nucleus</location>
    </subcellularLocation>
</comment>
<dbReference type="OrthoDB" id="5577072at2759"/>
<reference evidence="5 6" key="1">
    <citation type="submission" date="2020-10" db="EMBL/GenBank/DDBJ databases">
        <title>The Coptis chinensis genome and diversification of protoberbering-type alkaloids.</title>
        <authorList>
            <person name="Wang B."/>
            <person name="Shu S."/>
            <person name="Song C."/>
            <person name="Liu Y."/>
        </authorList>
    </citation>
    <scope>NUCLEOTIDE SEQUENCE [LARGE SCALE GENOMIC DNA]</scope>
    <source>
        <strain evidence="5">HL-2020</strain>
        <tissue evidence="5">Leaf</tissue>
    </source>
</reference>
<feature type="domain" description="G-patch" evidence="4">
    <location>
        <begin position="87"/>
        <end position="134"/>
    </location>
</feature>
<dbReference type="GO" id="GO:0003676">
    <property type="term" value="F:nucleic acid binding"/>
    <property type="evidence" value="ECO:0007669"/>
    <property type="project" value="InterPro"/>
</dbReference>
<dbReference type="Proteomes" id="UP000631114">
    <property type="component" value="Unassembled WGS sequence"/>
</dbReference>
<dbReference type="EMBL" id="JADFTS010000003">
    <property type="protein sequence ID" value="KAF9614938.1"/>
    <property type="molecule type" value="Genomic_DNA"/>
</dbReference>
<evidence type="ECO:0000256" key="1">
    <source>
        <dbReference type="ARBA" id="ARBA00004123"/>
    </source>
</evidence>
<keyword evidence="2" id="KW-0539">Nucleus</keyword>
<dbReference type="Pfam" id="PF12656">
    <property type="entry name" value="G-patch_2"/>
    <property type="match status" value="1"/>
</dbReference>
<feature type="region of interest" description="Disordered" evidence="3">
    <location>
        <begin position="1"/>
        <end position="39"/>
    </location>
</feature>
<accession>A0A835IFR9</accession>
<proteinExistence type="predicted"/>
<dbReference type="PROSITE" id="PS50174">
    <property type="entry name" value="G_PATCH"/>
    <property type="match status" value="1"/>
</dbReference>
<evidence type="ECO:0000313" key="5">
    <source>
        <dbReference type="EMBL" id="KAF9614938.1"/>
    </source>
</evidence>
<keyword evidence="6" id="KW-1185">Reference proteome</keyword>
<evidence type="ECO:0000256" key="2">
    <source>
        <dbReference type="ARBA" id="ARBA00023242"/>
    </source>
</evidence>
<dbReference type="AlphaFoldDB" id="A0A835IFR9"/>
<evidence type="ECO:0000256" key="3">
    <source>
        <dbReference type="SAM" id="MobiDB-lite"/>
    </source>
</evidence>
<dbReference type="PANTHER" id="PTHR15818">
    <property type="entry name" value="G PATCH AND KOW-CONTAINING"/>
    <property type="match status" value="1"/>
</dbReference>
<comment type="caution">
    <text evidence="5">The sequence shown here is derived from an EMBL/GenBank/DDBJ whole genome shotgun (WGS) entry which is preliminary data.</text>
</comment>
<organism evidence="5 6">
    <name type="scientific">Coptis chinensis</name>
    <dbReference type="NCBI Taxonomy" id="261450"/>
    <lineage>
        <taxon>Eukaryota</taxon>
        <taxon>Viridiplantae</taxon>
        <taxon>Streptophyta</taxon>
        <taxon>Embryophyta</taxon>
        <taxon>Tracheophyta</taxon>
        <taxon>Spermatophyta</taxon>
        <taxon>Magnoliopsida</taxon>
        <taxon>Ranunculales</taxon>
        <taxon>Ranunculaceae</taxon>
        <taxon>Coptidoideae</taxon>
        <taxon>Coptis</taxon>
    </lineage>
</organism>
<gene>
    <name evidence="5" type="ORF">IFM89_021368</name>
</gene>
<name>A0A835IFR9_9MAGN</name>
<evidence type="ECO:0000313" key="6">
    <source>
        <dbReference type="Proteomes" id="UP000631114"/>
    </source>
</evidence>
<dbReference type="InterPro" id="IPR045166">
    <property type="entry name" value="Spp2-like"/>
</dbReference>
<sequence length="135" mass="15186">MKVSFQLSSKSSSTEKPKSPDNFNDQDEQQQELEEDSRTEFITEFNPETQTHQPNLIIQPLPNTWKPNPNSTSYDDKGLEEFIGVPVNGYGKAVLAGYGWYEGRGIGKNAERDVKVVQYRGVFEGKAGLGFIPRN</sequence>
<feature type="compositionally biased region" description="Acidic residues" evidence="3">
    <location>
        <begin position="24"/>
        <end position="35"/>
    </location>
</feature>